<reference evidence="2" key="1">
    <citation type="submission" date="2014-11" db="EMBL/GenBank/DDBJ databases">
        <authorList>
            <person name="Amaro Gonzalez C."/>
        </authorList>
    </citation>
    <scope>NUCLEOTIDE SEQUENCE</scope>
</reference>
<reference evidence="2" key="2">
    <citation type="journal article" date="2015" name="Fish Shellfish Immunol.">
        <title>Early steps in the European eel (Anguilla anguilla)-Vibrio vulnificus interaction in the gills: Role of the RtxA13 toxin.</title>
        <authorList>
            <person name="Callol A."/>
            <person name="Pajuelo D."/>
            <person name="Ebbesson L."/>
            <person name="Teles M."/>
            <person name="MacKenzie S."/>
            <person name="Amaro C."/>
        </authorList>
    </citation>
    <scope>NUCLEOTIDE SEQUENCE</scope>
</reference>
<name>A0A0E9XWK7_ANGAN</name>
<evidence type="ECO:0000313" key="2">
    <source>
        <dbReference type="EMBL" id="JAI06089.1"/>
    </source>
</evidence>
<organism evidence="2">
    <name type="scientific">Anguilla anguilla</name>
    <name type="common">European freshwater eel</name>
    <name type="synonym">Muraena anguilla</name>
    <dbReference type="NCBI Taxonomy" id="7936"/>
    <lineage>
        <taxon>Eukaryota</taxon>
        <taxon>Metazoa</taxon>
        <taxon>Chordata</taxon>
        <taxon>Craniata</taxon>
        <taxon>Vertebrata</taxon>
        <taxon>Euteleostomi</taxon>
        <taxon>Actinopterygii</taxon>
        <taxon>Neopterygii</taxon>
        <taxon>Teleostei</taxon>
        <taxon>Anguilliformes</taxon>
        <taxon>Anguillidae</taxon>
        <taxon>Anguilla</taxon>
    </lineage>
</organism>
<keyword evidence="1" id="KW-0812">Transmembrane</keyword>
<dbReference type="AlphaFoldDB" id="A0A0E9XWK7"/>
<accession>A0A0E9XWK7</accession>
<keyword evidence="1" id="KW-1133">Transmembrane helix</keyword>
<feature type="transmembrane region" description="Helical" evidence="1">
    <location>
        <begin position="6"/>
        <end position="22"/>
    </location>
</feature>
<protein>
    <submittedName>
        <fullName evidence="2">Uncharacterized protein</fullName>
    </submittedName>
</protein>
<keyword evidence="1" id="KW-0472">Membrane</keyword>
<dbReference type="EMBL" id="GBXM01002489">
    <property type="protein sequence ID" value="JAI06089.1"/>
    <property type="molecule type" value="Transcribed_RNA"/>
</dbReference>
<evidence type="ECO:0000256" key="1">
    <source>
        <dbReference type="SAM" id="Phobius"/>
    </source>
</evidence>
<sequence length="28" mass="3399">MTSFFPIRSLFFYFLYSCLYLPRIQSAS</sequence>
<proteinExistence type="predicted"/>